<evidence type="ECO:0000313" key="2">
    <source>
        <dbReference type="Proteomes" id="UP000299102"/>
    </source>
</evidence>
<evidence type="ECO:0000313" key="1">
    <source>
        <dbReference type="EMBL" id="GBP79894.1"/>
    </source>
</evidence>
<dbReference type="AlphaFoldDB" id="A0A4C1YYL9"/>
<dbReference type="Proteomes" id="UP000299102">
    <property type="component" value="Unassembled WGS sequence"/>
</dbReference>
<proteinExistence type="predicted"/>
<keyword evidence="2" id="KW-1185">Reference proteome</keyword>
<name>A0A4C1YYL9_EUMVA</name>
<gene>
    <name evidence="1" type="ORF">EVAR_103476_1</name>
</gene>
<protein>
    <submittedName>
        <fullName evidence="1">Uncharacterized protein</fullName>
    </submittedName>
</protein>
<organism evidence="1 2">
    <name type="scientific">Eumeta variegata</name>
    <name type="common">Bagworm moth</name>
    <name type="synonym">Eumeta japonica</name>
    <dbReference type="NCBI Taxonomy" id="151549"/>
    <lineage>
        <taxon>Eukaryota</taxon>
        <taxon>Metazoa</taxon>
        <taxon>Ecdysozoa</taxon>
        <taxon>Arthropoda</taxon>
        <taxon>Hexapoda</taxon>
        <taxon>Insecta</taxon>
        <taxon>Pterygota</taxon>
        <taxon>Neoptera</taxon>
        <taxon>Endopterygota</taxon>
        <taxon>Lepidoptera</taxon>
        <taxon>Glossata</taxon>
        <taxon>Ditrysia</taxon>
        <taxon>Tineoidea</taxon>
        <taxon>Psychidae</taxon>
        <taxon>Oiketicinae</taxon>
        <taxon>Eumeta</taxon>
    </lineage>
</organism>
<sequence length="100" mass="11037">MMDNSTSGKTAKISDIICKGDGPNILVSMCAGLKYKMFCPFRGPSNLMIFKALLRPCHSVHVHTSSSPRHTTPWVKSLVPFGFEARFPTNELLPLSSLNK</sequence>
<reference evidence="1 2" key="1">
    <citation type="journal article" date="2019" name="Commun. Biol.">
        <title>The bagworm genome reveals a unique fibroin gene that provides high tensile strength.</title>
        <authorList>
            <person name="Kono N."/>
            <person name="Nakamura H."/>
            <person name="Ohtoshi R."/>
            <person name="Tomita M."/>
            <person name="Numata K."/>
            <person name="Arakawa K."/>
        </authorList>
    </citation>
    <scope>NUCLEOTIDE SEQUENCE [LARGE SCALE GENOMIC DNA]</scope>
</reference>
<comment type="caution">
    <text evidence="1">The sequence shown here is derived from an EMBL/GenBank/DDBJ whole genome shotgun (WGS) entry which is preliminary data.</text>
</comment>
<dbReference type="EMBL" id="BGZK01001436">
    <property type="protein sequence ID" value="GBP79894.1"/>
    <property type="molecule type" value="Genomic_DNA"/>
</dbReference>
<accession>A0A4C1YYL9</accession>